<keyword evidence="6" id="KW-1185">Reference proteome</keyword>
<dbReference type="Gene3D" id="3.10.310.50">
    <property type="match status" value="2"/>
</dbReference>
<dbReference type="FunCoup" id="F5Y8K9">
    <property type="interactions" value="4"/>
</dbReference>
<dbReference type="EMBL" id="CP001841">
    <property type="protein sequence ID" value="AEF82734.1"/>
    <property type="molecule type" value="Genomic_DNA"/>
</dbReference>
<organism evidence="5 6">
    <name type="scientific">Leadbettera azotonutricia (strain ATCC BAA-888 / DSM 13862 / ZAS-9)</name>
    <name type="common">Treponema azotonutricium</name>
    <dbReference type="NCBI Taxonomy" id="545695"/>
    <lineage>
        <taxon>Bacteria</taxon>
        <taxon>Pseudomonadati</taxon>
        <taxon>Spirochaetota</taxon>
        <taxon>Spirochaetia</taxon>
        <taxon>Spirochaetales</taxon>
        <taxon>Breznakiellaceae</taxon>
        <taxon>Leadbettera</taxon>
    </lineage>
</organism>
<gene>
    <name evidence="5" type="ordered locus">TREAZ_3307</name>
</gene>
<dbReference type="InterPro" id="IPR007621">
    <property type="entry name" value="TPM_dom"/>
</dbReference>
<proteinExistence type="predicted"/>
<dbReference type="OrthoDB" id="9806054at2"/>
<accession>F5Y8K9</accession>
<reference evidence="6" key="1">
    <citation type="submission" date="2009-12" db="EMBL/GenBank/DDBJ databases">
        <title>Complete sequence of Treponema azotonutricium strain ZAS-9.</title>
        <authorList>
            <person name="Tetu S.G."/>
            <person name="Matson E."/>
            <person name="Ren Q."/>
            <person name="Seshadri R."/>
            <person name="Elbourne L."/>
            <person name="Hassan K.A."/>
            <person name="Durkin A."/>
            <person name="Radune D."/>
            <person name="Mohamoud Y."/>
            <person name="Shay R."/>
            <person name="Jin S."/>
            <person name="Zhang X."/>
            <person name="Lucey K."/>
            <person name="Ballor N.R."/>
            <person name="Ottesen E."/>
            <person name="Rosenthal R."/>
            <person name="Allen A."/>
            <person name="Leadbetter J.R."/>
            <person name="Paulsen I.T."/>
        </authorList>
    </citation>
    <scope>NUCLEOTIDE SEQUENCE [LARGE SCALE GENOMIC DNA]</scope>
    <source>
        <strain evidence="6">ATCC BAA-888 / DSM 13862 / ZAS-9</strain>
    </source>
</reference>
<feature type="transmembrane region" description="Helical" evidence="2">
    <location>
        <begin position="188"/>
        <end position="214"/>
    </location>
</feature>
<evidence type="ECO:0000256" key="3">
    <source>
        <dbReference type="SAM" id="SignalP"/>
    </source>
</evidence>
<feature type="chain" id="PRO_5003335040" description="TPM domain-containing protein" evidence="3">
    <location>
        <begin position="24"/>
        <end position="283"/>
    </location>
</feature>
<protein>
    <recommendedName>
        <fullName evidence="4">TPM domain-containing protein</fullName>
    </recommendedName>
</protein>
<feature type="domain" description="TPM" evidence="4">
    <location>
        <begin position="27"/>
        <end position="174"/>
    </location>
</feature>
<dbReference type="Pfam" id="PF04536">
    <property type="entry name" value="TPM_phosphatase"/>
    <property type="match status" value="1"/>
</dbReference>
<feature type="compositionally biased region" description="Low complexity" evidence="1">
    <location>
        <begin position="260"/>
        <end position="275"/>
    </location>
</feature>
<feature type="signal peptide" evidence="3">
    <location>
        <begin position="1"/>
        <end position="23"/>
    </location>
</feature>
<keyword evidence="2" id="KW-1133">Transmembrane helix</keyword>
<dbReference type="HOGENOM" id="CLU_060109_0_0_12"/>
<dbReference type="RefSeq" id="WP_015712258.1">
    <property type="nucleotide sequence ID" value="NC_015577.1"/>
</dbReference>
<dbReference type="AlphaFoldDB" id="F5Y8K9"/>
<evidence type="ECO:0000313" key="6">
    <source>
        <dbReference type="Proteomes" id="UP000009222"/>
    </source>
</evidence>
<name>F5Y8K9_LEAAZ</name>
<evidence type="ECO:0000256" key="1">
    <source>
        <dbReference type="SAM" id="MobiDB-lite"/>
    </source>
</evidence>
<dbReference type="KEGG" id="taz:TREAZ_3307"/>
<evidence type="ECO:0000313" key="5">
    <source>
        <dbReference type="EMBL" id="AEF82734.1"/>
    </source>
</evidence>
<dbReference type="STRING" id="545695.TREAZ_3307"/>
<dbReference type="Proteomes" id="UP000009222">
    <property type="component" value="Chromosome"/>
</dbReference>
<sequence length="283" mass="31087">MRTIKLSVLLLLSTLLAAATLFAEDRVLDLAGLLSDAQVQELERRIETIAAQYNFDIVIVTEEYIGNTDINDSAIYVFDDDDDDSDPYVSVDAYADDLFDYSGYGLGEGKDGVLLLQVTETRDYAFTVHGKGPMGGETVFTDWAQELAEKHLVEKLKADDYYGAYMGFIDDTAKYLAVRASGRHFTRFYTGALSFSLIAWIVSFIVAFLVVSIWKRGMNTAKSSGQAAPYIVSGSLQFVESSDKFLFSTVTKTARPKDTGSSSSGRSRTSSSGRSHSGRSGKY</sequence>
<reference evidence="5 6" key="2">
    <citation type="journal article" date="2011" name="ISME J.">
        <title>RNA-seq reveals cooperative metabolic interactions between two termite-gut spirochete species in co-culture.</title>
        <authorList>
            <person name="Rosenthal A.Z."/>
            <person name="Matson E.G."/>
            <person name="Eldar A."/>
            <person name="Leadbetter J.R."/>
        </authorList>
    </citation>
    <scope>NUCLEOTIDE SEQUENCE [LARGE SCALE GENOMIC DNA]</scope>
    <source>
        <strain evidence="6">ATCC BAA-888 / DSM 13862 / ZAS-9</strain>
    </source>
</reference>
<feature type="region of interest" description="Disordered" evidence="1">
    <location>
        <begin position="253"/>
        <end position="283"/>
    </location>
</feature>
<dbReference type="PANTHER" id="PTHR30373:SF2">
    <property type="entry name" value="UPF0603 PROTEIN YGCG"/>
    <property type="match status" value="1"/>
</dbReference>
<dbReference type="PANTHER" id="PTHR30373">
    <property type="entry name" value="UPF0603 PROTEIN YGCG"/>
    <property type="match status" value="1"/>
</dbReference>
<evidence type="ECO:0000256" key="2">
    <source>
        <dbReference type="SAM" id="Phobius"/>
    </source>
</evidence>
<keyword evidence="2" id="KW-0472">Membrane</keyword>
<keyword evidence="2" id="KW-0812">Transmembrane</keyword>
<evidence type="ECO:0000259" key="4">
    <source>
        <dbReference type="Pfam" id="PF04536"/>
    </source>
</evidence>
<keyword evidence="3" id="KW-0732">Signal</keyword>
<dbReference type="eggNOG" id="COG1512">
    <property type="taxonomic scope" value="Bacteria"/>
</dbReference>
<dbReference type="InParanoid" id="F5Y8K9"/>